<dbReference type="EMBL" id="BBVC01000031">
    <property type="protein sequence ID" value="GAO98208.1"/>
    <property type="molecule type" value="Genomic_DNA"/>
</dbReference>
<proteinExistence type="predicted"/>
<dbReference type="OrthoDB" id="9799173at2"/>
<evidence type="ECO:0000313" key="2">
    <source>
        <dbReference type="EMBL" id="GAO98208.1"/>
    </source>
</evidence>
<feature type="domain" description="Antitoxin SocA-like Panacea" evidence="1">
    <location>
        <begin position="24"/>
        <end position="122"/>
    </location>
</feature>
<reference evidence="2 3" key="1">
    <citation type="submission" date="2015-03" db="EMBL/GenBank/DDBJ databases">
        <title>Caedibacter varicaedens, whole genome shotgun sequence.</title>
        <authorList>
            <person name="Suzuki H."/>
            <person name="Dapper A.L."/>
            <person name="Gibson A.K."/>
            <person name="Jackson C."/>
            <person name="Lee H."/>
            <person name="Pejaver V.R."/>
            <person name="Doak T."/>
            <person name="Lynch M."/>
        </authorList>
    </citation>
    <scope>NUCLEOTIDE SEQUENCE [LARGE SCALE GENOMIC DNA]</scope>
</reference>
<name>A0A0K8MDA6_9PROT</name>
<evidence type="ECO:0000259" key="1">
    <source>
        <dbReference type="Pfam" id="PF13274"/>
    </source>
</evidence>
<dbReference type="AlphaFoldDB" id="A0A0K8MDA6"/>
<dbReference type="InterPro" id="IPR025272">
    <property type="entry name" value="SocA_Panacea"/>
</dbReference>
<sequence length="153" mass="18019">MITAFQAAKKLCSLSYWSISNLRLQKLMYLCHMFHLGKNDDYLIEEPFEAWQYGPVNPEVYQKANIFSNRPVLNVFYGTKTISNDDPIAGQESILIEKVYRKYRPYSTNNLVALTHLADGAWEKTYRRSLYHAEINNCDILQEYKDFFIDEQI</sequence>
<dbReference type="Proteomes" id="UP000036771">
    <property type="component" value="Unassembled WGS sequence"/>
</dbReference>
<protein>
    <recommendedName>
        <fullName evidence="1">Antitoxin SocA-like Panacea domain-containing protein</fullName>
    </recommendedName>
</protein>
<keyword evidence="3" id="KW-1185">Reference proteome</keyword>
<organism evidence="2 3">
    <name type="scientific">Caedimonas varicaedens</name>
    <dbReference type="NCBI Taxonomy" id="1629334"/>
    <lineage>
        <taxon>Bacteria</taxon>
        <taxon>Pseudomonadati</taxon>
        <taxon>Pseudomonadota</taxon>
        <taxon>Alphaproteobacteria</taxon>
        <taxon>Holosporales</taxon>
        <taxon>Caedimonadaceae</taxon>
        <taxon>Caedimonas</taxon>
    </lineage>
</organism>
<dbReference type="Pfam" id="PF13274">
    <property type="entry name" value="SocA_Panacea"/>
    <property type="match status" value="1"/>
</dbReference>
<evidence type="ECO:0000313" key="3">
    <source>
        <dbReference type="Proteomes" id="UP000036771"/>
    </source>
</evidence>
<dbReference type="STRING" id="1629334.Cva_00856"/>
<accession>A0A0K8MDA6</accession>
<gene>
    <name evidence="2" type="ORF">Cva_00856</name>
</gene>
<comment type="caution">
    <text evidence="2">The sequence shown here is derived from an EMBL/GenBank/DDBJ whole genome shotgun (WGS) entry which is preliminary data.</text>
</comment>